<dbReference type="PROSITE" id="PS00028">
    <property type="entry name" value="ZINC_FINGER_C2H2_1"/>
    <property type="match status" value="4"/>
</dbReference>
<feature type="region of interest" description="Disordered" evidence="10">
    <location>
        <begin position="58"/>
        <end position="111"/>
    </location>
</feature>
<dbReference type="FunFam" id="3.30.160.60:FF:000446">
    <property type="entry name" value="Zinc finger protein"/>
    <property type="match status" value="2"/>
</dbReference>
<dbReference type="PANTHER" id="PTHR16515:SF55">
    <property type="entry name" value="C2H2-TYPE DOMAIN-CONTAINING PROTEIN"/>
    <property type="match status" value="1"/>
</dbReference>
<feature type="compositionally biased region" description="Basic and acidic residues" evidence="10">
    <location>
        <begin position="82"/>
        <end position="91"/>
    </location>
</feature>
<feature type="domain" description="C2H2-type" evidence="11">
    <location>
        <begin position="238"/>
        <end position="265"/>
    </location>
</feature>
<evidence type="ECO:0000256" key="2">
    <source>
        <dbReference type="ARBA" id="ARBA00022723"/>
    </source>
</evidence>
<feature type="compositionally biased region" description="Basic and acidic residues" evidence="10">
    <location>
        <begin position="1"/>
        <end position="18"/>
    </location>
</feature>
<dbReference type="InterPro" id="IPR036236">
    <property type="entry name" value="Znf_C2H2_sf"/>
</dbReference>
<keyword evidence="13" id="KW-1185">Reference proteome</keyword>
<feature type="region of interest" description="Disordered" evidence="10">
    <location>
        <begin position="1"/>
        <end position="31"/>
    </location>
</feature>
<evidence type="ECO:0000256" key="3">
    <source>
        <dbReference type="ARBA" id="ARBA00022737"/>
    </source>
</evidence>
<keyword evidence="4 9" id="KW-0863">Zinc-finger</keyword>
<dbReference type="Proteomes" id="UP000699462">
    <property type="component" value="Unassembled WGS sequence"/>
</dbReference>
<dbReference type="SMART" id="SM00355">
    <property type="entry name" value="ZnF_C2H2"/>
    <property type="match status" value="4"/>
</dbReference>
<dbReference type="PROSITE" id="PS50157">
    <property type="entry name" value="ZINC_FINGER_C2H2_2"/>
    <property type="match status" value="4"/>
</dbReference>
<dbReference type="Pfam" id="PF13912">
    <property type="entry name" value="zf-C2H2_6"/>
    <property type="match status" value="1"/>
</dbReference>
<organism evidence="12 13">
    <name type="scientific">Paragonimus westermani</name>
    <dbReference type="NCBI Taxonomy" id="34504"/>
    <lineage>
        <taxon>Eukaryota</taxon>
        <taxon>Metazoa</taxon>
        <taxon>Spiralia</taxon>
        <taxon>Lophotrochozoa</taxon>
        <taxon>Platyhelminthes</taxon>
        <taxon>Trematoda</taxon>
        <taxon>Digenea</taxon>
        <taxon>Plagiorchiida</taxon>
        <taxon>Troglotremata</taxon>
        <taxon>Troglotrematidae</taxon>
        <taxon>Paragonimus</taxon>
    </lineage>
</organism>
<dbReference type="FunFam" id="3.30.160.60:FF:000145">
    <property type="entry name" value="Zinc finger protein 574"/>
    <property type="match status" value="1"/>
</dbReference>
<evidence type="ECO:0000256" key="6">
    <source>
        <dbReference type="ARBA" id="ARBA00023015"/>
    </source>
</evidence>
<dbReference type="InterPro" id="IPR050331">
    <property type="entry name" value="Zinc_finger"/>
</dbReference>
<feature type="domain" description="C2H2-type" evidence="11">
    <location>
        <begin position="210"/>
        <end position="237"/>
    </location>
</feature>
<dbReference type="Gene3D" id="3.30.160.60">
    <property type="entry name" value="Classic Zinc Finger"/>
    <property type="match status" value="4"/>
</dbReference>
<dbReference type="AlphaFoldDB" id="A0A8T0DTI5"/>
<dbReference type="OrthoDB" id="3437960at2759"/>
<dbReference type="EMBL" id="JTDF01000625">
    <property type="protein sequence ID" value="KAF8571245.1"/>
    <property type="molecule type" value="Genomic_DNA"/>
</dbReference>
<dbReference type="GO" id="GO:0010468">
    <property type="term" value="P:regulation of gene expression"/>
    <property type="evidence" value="ECO:0007669"/>
    <property type="project" value="TreeGrafter"/>
</dbReference>
<dbReference type="Pfam" id="PF00096">
    <property type="entry name" value="zf-C2H2"/>
    <property type="match status" value="2"/>
</dbReference>
<keyword evidence="6" id="KW-0805">Transcription regulation</keyword>
<gene>
    <name evidence="12" type="ORF">P879_03714</name>
</gene>
<dbReference type="InterPro" id="IPR013087">
    <property type="entry name" value="Znf_C2H2_type"/>
</dbReference>
<dbReference type="FunFam" id="3.30.160.60:FF:000621">
    <property type="entry name" value="FLT3-interacting zinc finger 1"/>
    <property type="match status" value="1"/>
</dbReference>
<keyword evidence="2" id="KW-0479">Metal-binding</keyword>
<dbReference type="GO" id="GO:0005634">
    <property type="term" value="C:nucleus"/>
    <property type="evidence" value="ECO:0007669"/>
    <property type="project" value="UniProtKB-SubCell"/>
</dbReference>
<proteinExistence type="predicted"/>
<sequence length="362" mass="40894">MDPQKTPDRHGHQVQHLEKLHHHVSGSTPKCYNEITSKFAKNQDSLKDSGIGSTYLAVSSGSTSTNTSPESEKDALSQQNDKTAKPLRLSELDATSTPGTLPKRTGPCQADGTEEHTIRATNGFTSPKLNHHVKLNLTEAIQLGKITPMASRTRRAIVRQKVDQSHLDELVAEGTTEMDLVTADTEGNFRKSGRRRQRRMHTCEHCERPFECRYCSKGFSTRSGVNTHERTHTGQRPYVCRICGRRFAAGSNLIFHKYTHTNTRRHQCAQCPKAFVTPGDLRKHEYTHTGGWPFRCAICDRGFATERNLKSHEVTHTGRQLRIRWLTTLSKSIHLLTNFWTTLLLVFQQDRFLGGIELTIIG</sequence>
<protein>
    <recommendedName>
        <fullName evidence="11">C2H2-type domain-containing protein</fullName>
    </recommendedName>
</protein>
<keyword evidence="5" id="KW-0862">Zinc</keyword>
<evidence type="ECO:0000313" key="12">
    <source>
        <dbReference type="EMBL" id="KAF8571245.1"/>
    </source>
</evidence>
<evidence type="ECO:0000256" key="9">
    <source>
        <dbReference type="PROSITE-ProRule" id="PRU00042"/>
    </source>
</evidence>
<evidence type="ECO:0000313" key="13">
    <source>
        <dbReference type="Proteomes" id="UP000699462"/>
    </source>
</evidence>
<accession>A0A8T0DTI5</accession>
<evidence type="ECO:0000256" key="10">
    <source>
        <dbReference type="SAM" id="MobiDB-lite"/>
    </source>
</evidence>
<evidence type="ECO:0000259" key="11">
    <source>
        <dbReference type="PROSITE" id="PS50157"/>
    </source>
</evidence>
<evidence type="ECO:0000256" key="5">
    <source>
        <dbReference type="ARBA" id="ARBA00022833"/>
    </source>
</evidence>
<comment type="caution">
    <text evidence="12">The sequence shown here is derived from an EMBL/GenBank/DDBJ whole genome shotgun (WGS) entry which is preliminary data.</text>
</comment>
<evidence type="ECO:0000256" key="7">
    <source>
        <dbReference type="ARBA" id="ARBA00023163"/>
    </source>
</evidence>
<feature type="compositionally biased region" description="Polar residues" evidence="10">
    <location>
        <begin position="58"/>
        <end position="69"/>
    </location>
</feature>
<dbReference type="Pfam" id="PF13894">
    <property type="entry name" value="zf-C2H2_4"/>
    <property type="match status" value="1"/>
</dbReference>
<name>A0A8T0DTI5_9TREM</name>
<dbReference type="GO" id="GO:0008270">
    <property type="term" value="F:zinc ion binding"/>
    <property type="evidence" value="ECO:0007669"/>
    <property type="project" value="UniProtKB-KW"/>
</dbReference>
<evidence type="ECO:0000256" key="4">
    <source>
        <dbReference type="ARBA" id="ARBA00022771"/>
    </source>
</evidence>
<keyword evidence="3" id="KW-0677">Repeat</keyword>
<feature type="domain" description="C2H2-type" evidence="11">
    <location>
        <begin position="294"/>
        <end position="321"/>
    </location>
</feature>
<comment type="subcellular location">
    <subcellularLocation>
        <location evidence="1">Nucleus</location>
    </subcellularLocation>
</comment>
<dbReference type="PANTHER" id="PTHR16515">
    <property type="entry name" value="PR DOMAIN ZINC FINGER PROTEIN"/>
    <property type="match status" value="1"/>
</dbReference>
<feature type="domain" description="C2H2-type" evidence="11">
    <location>
        <begin position="266"/>
        <end position="293"/>
    </location>
</feature>
<evidence type="ECO:0000256" key="1">
    <source>
        <dbReference type="ARBA" id="ARBA00004123"/>
    </source>
</evidence>
<keyword evidence="7" id="KW-0804">Transcription</keyword>
<dbReference type="SUPFAM" id="SSF57667">
    <property type="entry name" value="beta-beta-alpha zinc fingers"/>
    <property type="match status" value="2"/>
</dbReference>
<keyword evidence="8" id="KW-0539">Nucleus</keyword>
<reference evidence="12 13" key="1">
    <citation type="submission" date="2019-07" db="EMBL/GenBank/DDBJ databases">
        <title>Annotation for the trematode Paragonimus westermani.</title>
        <authorList>
            <person name="Choi Y.-J."/>
        </authorList>
    </citation>
    <scope>NUCLEOTIDE SEQUENCE [LARGE SCALE GENOMIC DNA]</scope>
    <source>
        <strain evidence="12">180907_Pwestermani</strain>
    </source>
</reference>
<evidence type="ECO:0000256" key="8">
    <source>
        <dbReference type="ARBA" id="ARBA00023242"/>
    </source>
</evidence>